<dbReference type="EMBL" id="PGWZ01000394">
    <property type="protein sequence ID" value="PPJ73960.1"/>
    <property type="molecule type" value="Genomic_DNA"/>
</dbReference>
<dbReference type="InterPro" id="IPR023211">
    <property type="entry name" value="DNA_pol_palm_dom_sf"/>
</dbReference>
<dbReference type="AlphaFoldDB" id="A0A2S6D4T2"/>
<evidence type="ECO:0000313" key="2">
    <source>
        <dbReference type="EMBL" id="SUK44203.1"/>
    </source>
</evidence>
<organism evidence="2 4">
    <name type="scientific">Staphylococcus aureus</name>
    <dbReference type="NCBI Taxonomy" id="1280"/>
    <lineage>
        <taxon>Bacteria</taxon>
        <taxon>Bacillati</taxon>
        <taxon>Bacillota</taxon>
        <taxon>Bacilli</taxon>
        <taxon>Bacillales</taxon>
        <taxon>Staphylococcaceae</taxon>
        <taxon>Staphylococcus</taxon>
    </lineage>
</organism>
<name>A0A2S6D4T2_STAAU</name>
<proteinExistence type="predicted"/>
<accession>A0A2S6D4T2</accession>
<gene>
    <name evidence="1" type="ORF">CV021_09265</name>
    <name evidence="2" type="ORF">NCTC6133_01628</name>
</gene>
<reference evidence="1 3" key="1">
    <citation type="submission" date="2017-11" db="EMBL/GenBank/DDBJ databases">
        <authorList>
            <person name="Founou R.C."/>
            <person name="Founou L."/>
            <person name="Allam M."/>
            <person name="Ismail A."/>
            <person name="Essack S.Y."/>
        </authorList>
    </citation>
    <scope>NUCLEOTIDE SEQUENCE [LARGE SCALE GENOMIC DNA]</scope>
    <source>
        <strain evidence="1 3">G703N2B1</strain>
    </source>
</reference>
<dbReference type="SUPFAM" id="SSF56672">
    <property type="entry name" value="DNA/RNA polymerases"/>
    <property type="match status" value="1"/>
</dbReference>
<dbReference type="Gene3D" id="3.90.1600.10">
    <property type="entry name" value="Palm domain of DNA polymerase"/>
    <property type="match status" value="1"/>
</dbReference>
<evidence type="ECO:0000313" key="1">
    <source>
        <dbReference type="EMBL" id="PPJ73960.1"/>
    </source>
</evidence>
<dbReference type="EMBL" id="UHAP01000001">
    <property type="protein sequence ID" value="SUK44203.1"/>
    <property type="molecule type" value="Genomic_DNA"/>
</dbReference>
<dbReference type="SUPFAM" id="SSF53098">
    <property type="entry name" value="Ribonuclease H-like"/>
    <property type="match status" value="1"/>
</dbReference>
<dbReference type="RefSeq" id="WP_000560476.1">
    <property type="nucleotide sequence ID" value="NZ_BAABSP010000004.1"/>
</dbReference>
<sequence>MIAILFYDFEVFKYDWLVVIVDSDTKQTHTIINDTEELTDFYKKHKTDFWVGYNSRDYDQWILKGILSGFNPKEINDFIVKDKNKGWQFSRVLHKIQLFNYDVQTGFHSLKQLEAFMGNDIRETSVNFDVDRKLTESEIHESVIYCKHDVEQTIQVFMKRFEEFESQIALIQTFNLPIKYINKTKAQLSALILEAQQPKVKRDDEMDFSIPDTLRINKYHEVINFYQTTRNYNQTLKLNVAGIPHDFAWGGLHGARKNYFAKGYFLNVDVQSYYPALMIEYDYLSRNVPNKKKYRQIRDRRLELKAKKDKRQAPFKIVLNSTYGAMKDKHNGLYDPRQANNVCVAGMLLLLDLIEKLEPHCEIIQSNTDGILIKMHKLEDFELIDDICFEWETRTHMELEFDHFTHVIQKDVNNYILVNERKNIYKSKGTYVKKLNDLDNDLPIVNKAVVDYFIKNVPVEKTIRECDDLIQFQKIVKISGKYQHAIYGNQVMNERVFRVFASNDINDKSLMKVKNNKTEKIGYTPANCFIDNRNIIGKKTPRQLDKSWYITIAKKRINDFKGEQYGQLGFNI</sequence>
<protein>
    <submittedName>
        <fullName evidence="2">Putative phage DNA polymerase</fullName>
    </submittedName>
</protein>
<dbReference type="Proteomes" id="UP000238775">
    <property type="component" value="Unassembled WGS sequence"/>
</dbReference>
<dbReference type="InterPro" id="IPR012337">
    <property type="entry name" value="RNaseH-like_sf"/>
</dbReference>
<dbReference type="InterPro" id="IPR043502">
    <property type="entry name" value="DNA/RNA_pol_sf"/>
</dbReference>
<dbReference type="Proteomes" id="UP000255091">
    <property type="component" value="Unassembled WGS sequence"/>
</dbReference>
<evidence type="ECO:0000313" key="4">
    <source>
        <dbReference type="Proteomes" id="UP000255091"/>
    </source>
</evidence>
<evidence type="ECO:0000313" key="3">
    <source>
        <dbReference type="Proteomes" id="UP000238775"/>
    </source>
</evidence>
<reference evidence="2 4" key="2">
    <citation type="submission" date="2018-06" db="EMBL/GenBank/DDBJ databases">
        <authorList>
            <consortium name="Pathogen Informatics"/>
            <person name="Doyle S."/>
        </authorList>
    </citation>
    <scope>NUCLEOTIDE SEQUENCE [LARGE SCALE GENOMIC DNA]</scope>
    <source>
        <strain evidence="2 4">NCTC6133</strain>
    </source>
</reference>